<sequence length="379" mass="41469">MTATTVPATSAPGTTVPEAPVLEAVDVTKHFAVRSAVGARSVVRAVEGGTLALHRGRVVALVGESGSGKTTLARLLAGFYAPTSGEIRLEGTPVRRRRGRVERGYHRDVQLIFQDPFGSLNPLHRVRHNLERPLRLHHAVRGRAELDRRVRELLERVALTPVEQYVDKFPHELSGGQRQRVVIARALAVEPKVLLGDEPISMLDVSIRLEMLNLLDRLRSEDGLALLYITHDIASARYLCDDIVVMYAGEMVEGGPKEQVIAAPQHPYTRLLVESSPDPGRGARDREALFDADADSLGEPPSLIDPPAGCRFHPRCPFAMDVCRTQAPPRTDLGGGRWARCWLHPEGRAGELDRPGTDAGTDAGPVAEHATDRTTQENQ</sequence>
<dbReference type="Gene3D" id="3.40.50.300">
    <property type="entry name" value="P-loop containing nucleotide triphosphate hydrolases"/>
    <property type="match status" value="1"/>
</dbReference>
<feature type="compositionally biased region" description="Basic and acidic residues" evidence="4">
    <location>
        <begin position="347"/>
        <end position="356"/>
    </location>
</feature>
<dbReference type="InterPro" id="IPR017871">
    <property type="entry name" value="ABC_transporter-like_CS"/>
</dbReference>
<dbReference type="PANTHER" id="PTHR43776">
    <property type="entry name" value="TRANSPORT ATP-BINDING PROTEIN"/>
    <property type="match status" value="1"/>
</dbReference>
<dbReference type="InterPro" id="IPR027417">
    <property type="entry name" value="P-loop_NTPase"/>
</dbReference>
<dbReference type="RefSeq" id="WP_274995541.1">
    <property type="nucleotide sequence ID" value="NZ_JAJQQP010000010.1"/>
</dbReference>
<keyword evidence="1" id="KW-0813">Transport</keyword>
<evidence type="ECO:0000313" key="7">
    <source>
        <dbReference type="Proteomes" id="UP001183585"/>
    </source>
</evidence>
<dbReference type="GO" id="GO:0005524">
    <property type="term" value="F:ATP binding"/>
    <property type="evidence" value="ECO:0007669"/>
    <property type="project" value="UniProtKB-KW"/>
</dbReference>
<dbReference type="InterPro" id="IPR003439">
    <property type="entry name" value="ABC_transporter-like_ATP-bd"/>
</dbReference>
<protein>
    <submittedName>
        <fullName evidence="6">Peptide/nickel transport system ATP-binding protein</fullName>
    </submittedName>
</protein>
<keyword evidence="7" id="KW-1185">Reference proteome</keyword>
<feature type="compositionally biased region" description="Basic and acidic residues" evidence="4">
    <location>
        <begin position="369"/>
        <end position="379"/>
    </location>
</feature>
<dbReference type="NCBIfam" id="TIGR01727">
    <property type="entry name" value="oligo_HPY"/>
    <property type="match status" value="1"/>
</dbReference>
<name>A0ABU2CKC8_9MICO</name>
<reference evidence="6 7" key="1">
    <citation type="submission" date="2023-07" db="EMBL/GenBank/DDBJ databases">
        <title>Sequencing the genomes of 1000 actinobacteria strains.</title>
        <authorList>
            <person name="Klenk H.-P."/>
        </authorList>
    </citation>
    <scope>NUCLEOTIDE SEQUENCE [LARGE SCALE GENOMIC DNA]</scope>
    <source>
        <strain evidence="6 7">DSM 45554</strain>
    </source>
</reference>
<evidence type="ECO:0000256" key="1">
    <source>
        <dbReference type="ARBA" id="ARBA00022448"/>
    </source>
</evidence>
<proteinExistence type="predicted"/>
<accession>A0ABU2CKC8</accession>
<dbReference type="Pfam" id="PF00005">
    <property type="entry name" value="ABC_tran"/>
    <property type="match status" value="1"/>
</dbReference>
<comment type="caution">
    <text evidence="6">The sequence shown here is derived from an EMBL/GenBank/DDBJ whole genome shotgun (WGS) entry which is preliminary data.</text>
</comment>
<dbReference type="PROSITE" id="PS50893">
    <property type="entry name" value="ABC_TRANSPORTER_2"/>
    <property type="match status" value="1"/>
</dbReference>
<dbReference type="PROSITE" id="PS00211">
    <property type="entry name" value="ABC_TRANSPORTER_1"/>
    <property type="match status" value="1"/>
</dbReference>
<evidence type="ECO:0000256" key="3">
    <source>
        <dbReference type="ARBA" id="ARBA00022840"/>
    </source>
</evidence>
<dbReference type="Pfam" id="PF08352">
    <property type="entry name" value="oligo_HPY"/>
    <property type="match status" value="1"/>
</dbReference>
<keyword evidence="2" id="KW-0547">Nucleotide-binding</keyword>
<evidence type="ECO:0000256" key="4">
    <source>
        <dbReference type="SAM" id="MobiDB-lite"/>
    </source>
</evidence>
<organism evidence="6 7">
    <name type="scientific">Promicromonospora iranensis</name>
    <dbReference type="NCBI Taxonomy" id="1105144"/>
    <lineage>
        <taxon>Bacteria</taxon>
        <taxon>Bacillati</taxon>
        <taxon>Actinomycetota</taxon>
        <taxon>Actinomycetes</taxon>
        <taxon>Micrococcales</taxon>
        <taxon>Promicromonosporaceae</taxon>
        <taxon>Promicromonospora</taxon>
    </lineage>
</organism>
<dbReference type="EMBL" id="JAVDYE010000001">
    <property type="protein sequence ID" value="MDR7381781.1"/>
    <property type="molecule type" value="Genomic_DNA"/>
</dbReference>
<dbReference type="SMART" id="SM00382">
    <property type="entry name" value="AAA"/>
    <property type="match status" value="1"/>
</dbReference>
<evidence type="ECO:0000256" key="2">
    <source>
        <dbReference type="ARBA" id="ARBA00022741"/>
    </source>
</evidence>
<evidence type="ECO:0000259" key="5">
    <source>
        <dbReference type="PROSITE" id="PS50893"/>
    </source>
</evidence>
<keyword evidence="3 6" id="KW-0067">ATP-binding</keyword>
<dbReference type="InterPro" id="IPR050319">
    <property type="entry name" value="ABC_transp_ATP-bind"/>
</dbReference>
<gene>
    <name evidence="6" type="ORF">J2S48_001296</name>
</gene>
<dbReference type="InterPro" id="IPR013563">
    <property type="entry name" value="Oligopep_ABC_C"/>
</dbReference>
<dbReference type="InterPro" id="IPR003593">
    <property type="entry name" value="AAA+_ATPase"/>
</dbReference>
<feature type="region of interest" description="Disordered" evidence="4">
    <location>
        <begin position="347"/>
        <end position="379"/>
    </location>
</feature>
<dbReference type="SUPFAM" id="SSF52540">
    <property type="entry name" value="P-loop containing nucleoside triphosphate hydrolases"/>
    <property type="match status" value="1"/>
</dbReference>
<dbReference type="PANTHER" id="PTHR43776:SF8">
    <property type="entry name" value="ABC TRANSPORTER, ATP-BINDING PROTEIN"/>
    <property type="match status" value="1"/>
</dbReference>
<dbReference type="CDD" id="cd03257">
    <property type="entry name" value="ABC_NikE_OppD_transporters"/>
    <property type="match status" value="1"/>
</dbReference>
<dbReference type="Proteomes" id="UP001183585">
    <property type="component" value="Unassembled WGS sequence"/>
</dbReference>
<evidence type="ECO:0000313" key="6">
    <source>
        <dbReference type="EMBL" id="MDR7381781.1"/>
    </source>
</evidence>
<feature type="domain" description="ABC transporter" evidence="5">
    <location>
        <begin position="22"/>
        <end position="273"/>
    </location>
</feature>